<accession>A0A921SRS0</accession>
<reference evidence="1" key="1">
    <citation type="journal article" date="2021" name="PeerJ">
        <title>Extensive microbial diversity within the chicken gut microbiome revealed by metagenomics and culture.</title>
        <authorList>
            <person name="Gilroy R."/>
            <person name="Ravi A."/>
            <person name="Getino M."/>
            <person name="Pursley I."/>
            <person name="Horton D.L."/>
            <person name="Alikhan N.F."/>
            <person name="Baker D."/>
            <person name="Gharbi K."/>
            <person name="Hall N."/>
            <person name="Watson M."/>
            <person name="Adriaenssens E.M."/>
            <person name="Foster-Nyarko E."/>
            <person name="Jarju S."/>
            <person name="Secka A."/>
            <person name="Antonio M."/>
            <person name="Oren A."/>
            <person name="Chaudhuri R.R."/>
            <person name="La Ragione R."/>
            <person name="Hildebrand F."/>
            <person name="Pallen M.J."/>
        </authorList>
    </citation>
    <scope>NUCLEOTIDE SEQUENCE</scope>
    <source>
        <strain evidence="1">CHK179-5677</strain>
    </source>
</reference>
<dbReference type="RefSeq" id="WP_304247278.1">
    <property type="nucleotide sequence ID" value="NZ_DYUC01000011.1"/>
</dbReference>
<name>A0A921SRS0_9FIRM</name>
<reference evidence="1" key="2">
    <citation type="submission" date="2021-09" db="EMBL/GenBank/DDBJ databases">
        <authorList>
            <person name="Gilroy R."/>
        </authorList>
    </citation>
    <scope>NUCLEOTIDE SEQUENCE</scope>
    <source>
        <strain evidence="1">CHK179-5677</strain>
    </source>
</reference>
<dbReference type="EMBL" id="DYUC01000011">
    <property type="protein sequence ID" value="HJG85657.1"/>
    <property type="molecule type" value="Genomic_DNA"/>
</dbReference>
<dbReference type="AlphaFoldDB" id="A0A921SRS0"/>
<evidence type="ECO:0000313" key="1">
    <source>
        <dbReference type="EMBL" id="HJG85657.1"/>
    </source>
</evidence>
<sequence>MGAPTSSLPAPDTLPGLLLTLTALAGEFPTSLVHRLPGSDSYKEAAVKRLKREKLLRTYYHDGLRGLRLTATAKRLLLSARPDLFSGIFSGSTVTNTPKYTVPHRLRLHRMAEVLVTMMQARVPSFPWEKSAVFQPEPPPAGFCASLPAYYSSREVKEIGPQSSKIRGSRATGVLLTESGIFVVYNTAASKTKWEYKAELRMKALLQIEICQRRLSAQYADLPVNAVVFGQGLEPLEHLMGPGDRASRNYFVLDGSFDHFYYLTSDHHGEVMLRLLWDNSLKSDLDTILSEDLLPWDRQCPVEHDALDAAGTPVLFGYLGDMPRIRRFDTALELHERSGILICFDFQEAALRRSCGRRVQFQCIDFDAFEGSVCHIT</sequence>
<dbReference type="Proteomes" id="UP000760668">
    <property type="component" value="Unassembled WGS sequence"/>
</dbReference>
<protein>
    <submittedName>
        <fullName evidence="1">Uncharacterized protein</fullName>
    </submittedName>
</protein>
<organism evidence="1 2">
    <name type="scientific">Pseudoflavonifractor capillosus</name>
    <dbReference type="NCBI Taxonomy" id="106588"/>
    <lineage>
        <taxon>Bacteria</taxon>
        <taxon>Bacillati</taxon>
        <taxon>Bacillota</taxon>
        <taxon>Clostridia</taxon>
        <taxon>Eubacteriales</taxon>
        <taxon>Oscillospiraceae</taxon>
        <taxon>Pseudoflavonifractor</taxon>
    </lineage>
</organism>
<evidence type="ECO:0000313" key="2">
    <source>
        <dbReference type="Proteomes" id="UP000760668"/>
    </source>
</evidence>
<gene>
    <name evidence="1" type="ORF">K8V01_01300</name>
</gene>
<proteinExistence type="predicted"/>
<comment type="caution">
    <text evidence="1">The sequence shown here is derived from an EMBL/GenBank/DDBJ whole genome shotgun (WGS) entry which is preliminary data.</text>
</comment>